<dbReference type="Gene3D" id="1.20.1560.10">
    <property type="entry name" value="ABC transporter type 1, transmembrane domain"/>
    <property type="match status" value="1"/>
</dbReference>
<feature type="domain" description="ABC transmembrane type-1" evidence="12">
    <location>
        <begin position="178"/>
        <end position="452"/>
    </location>
</feature>
<keyword evidence="8 10" id="KW-0472">Membrane</keyword>
<keyword evidence="3" id="KW-0547">Nucleotide-binding</keyword>
<evidence type="ECO:0000259" key="13">
    <source>
        <dbReference type="PROSITE" id="PS50990"/>
    </source>
</evidence>
<feature type="domain" description="Peptidase C39" evidence="13">
    <location>
        <begin position="19"/>
        <end position="142"/>
    </location>
</feature>
<name>A0A0R2H919_9FIRM</name>
<evidence type="ECO:0000259" key="12">
    <source>
        <dbReference type="PROSITE" id="PS50929"/>
    </source>
</evidence>
<evidence type="ECO:0000313" key="15">
    <source>
        <dbReference type="Proteomes" id="UP000051841"/>
    </source>
</evidence>
<evidence type="ECO:0000256" key="7">
    <source>
        <dbReference type="ARBA" id="ARBA00022989"/>
    </source>
</evidence>
<dbReference type="Pfam" id="PF00005">
    <property type="entry name" value="ABC_tran"/>
    <property type="match status" value="1"/>
</dbReference>
<dbReference type="SUPFAM" id="SSF52540">
    <property type="entry name" value="P-loop containing nucleoside triphosphate hydrolases"/>
    <property type="match status" value="1"/>
</dbReference>
<dbReference type="GO" id="GO:0005524">
    <property type="term" value="F:ATP binding"/>
    <property type="evidence" value="ECO:0007669"/>
    <property type="project" value="UniProtKB-KW"/>
</dbReference>
<keyword evidence="6" id="KW-0653">Protein transport</keyword>
<dbReference type="PANTHER" id="PTHR24221:SF654">
    <property type="entry name" value="ATP-BINDING CASSETTE SUB-FAMILY B MEMBER 6"/>
    <property type="match status" value="1"/>
</dbReference>
<dbReference type="GO" id="GO:0043213">
    <property type="term" value="P:bacteriocin transport"/>
    <property type="evidence" value="ECO:0007669"/>
    <property type="project" value="UniProtKB-KW"/>
</dbReference>
<feature type="domain" description="ABC transporter" evidence="11">
    <location>
        <begin position="480"/>
        <end position="677"/>
    </location>
</feature>
<evidence type="ECO:0000256" key="4">
    <source>
        <dbReference type="ARBA" id="ARBA00022807"/>
    </source>
</evidence>
<evidence type="ECO:0000256" key="2">
    <source>
        <dbReference type="ARBA" id="ARBA00022692"/>
    </source>
</evidence>
<reference evidence="14 15" key="1">
    <citation type="journal article" date="2015" name="Genome Announc.">
        <title>Expanding the biotechnology potential of lactobacilli through comparative genomics of 213 strains and associated genera.</title>
        <authorList>
            <person name="Sun Z."/>
            <person name="Harris H.M."/>
            <person name="McCann A."/>
            <person name="Guo C."/>
            <person name="Argimon S."/>
            <person name="Zhang W."/>
            <person name="Yang X."/>
            <person name="Jeffery I.B."/>
            <person name="Cooney J.C."/>
            <person name="Kagawa T.F."/>
            <person name="Liu W."/>
            <person name="Song Y."/>
            <person name="Salvetti E."/>
            <person name="Wrobel A."/>
            <person name="Rasinkangas P."/>
            <person name="Parkhill J."/>
            <person name="Rea M.C."/>
            <person name="O'Sullivan O."/>
            <person name="Ritari J."/>
            <person name="Douillard F.P."/>
            <person name="Paul Ross R."/>
            <person name="Yang R."/>
            <person name="Briner A.E."/>
            <person name="Felis G.E."/>
            <person name="de Vos W.M."/>
            <person name="Barrangou R."/>
            <person name="Klaenhammer T.R."/>
            <person name="Caufield P.W."/>
            <person name="Cui Y."/>
            <person name="Zhang H."/>
            <person name="O'Toole P.W."/>
        </authorList>
    </citation>
    <scope>NUCLEOTIDE SEQUENCE [LARGE SCALE GENOMIC DNA]</scope>
    <source>
        <strain evidence="14 15">DSM 20405</strain>
    </source>
</reference>
<evidence type="ECO:0000256" key="5">
    <source>
        <dbReference type="ARBA" id="ARBA00022840"/>
    </source>
</evidence>
<feature type="transmembrane region" description="Helical" evidence="10">
    <location>
        <begin position="173"/>
        <end position="192"/>
    </location>
</feature>
<dbReference type="Gene3D" id="3.40.50.300">
    <property type="entry name" value="P-loop containing nucleotide triphosphate hydrolases"/>
    <property type="match status" value="1"/>
</dbReference>
<dbReference type="Gene3D" id="3.90.70.10">
    <property type="entry name" value="Cysteine proteinases"/>
    <property type="match status" value="1"/>
</dbReference>
<dbReference type="InterPro" id="IPR039421">
    <property type="entry name" value="Type_1_exporter"/>
</dbReference>
<keyword evidence="6" id="KW-0813">Transport</keyword>
<dbReference type="InterPro" id="IPR003439">
    <property type="entry name" value="ABC_transporter-like_ATP-bd"/>
</dbReference>
<dbReference type="PROSITE" id="PS50990">
    <property type="entry name" value="PEPTIDASE_C39"/>
    <property type="match status" value="1"/>
</dbReference>
<dbReference type="AlphaFoldDB" id="A0A0R2H919"/>
<evidence type="ECO:0000256" key="1">
    <source>
        <dbReference type="ARBA" id="ARBA00004651"/>
    </source>
</evidence>
<keyword evidence="9" id="KW-0080">Bacteriocin transport</keyword>
<keyword evidence="5" id="KW-0067">ATP-binding</keyword>
<comment type="subcellular location">
    <subcellularLocation>
        <location evidence="1">Cell membrane</location>
        <topology evidence="1">Multi-pass membrane protein</topology>
    </subcellularLocation>
</comment>
<protein>
    <submittedName>
        <fullName evidence="14">Uncharacterized protein</fullName>
    </submittedName>
</protein>
<proteinExistence type="predicted"/>
<evidence type="ECO:0000256" key="3">
    <source>
        <dbReference type="ARBA" id="ARBA00022741"/>
    </source>
</evidence>
<keyword evidence="2 10" id="KW-0812">Transmembrane</keyword>
<dbReference type="GO" id="GO:0015031">
    <property type="term" value="P:protein transport"/>
    <property type="evidence" value="ECO:0007669"/>
    <property type="project" value="UniProtKB-KW"/>
</dbReference>
<dbReference type="PATRIC" id="fig|1410657.5.peg.1092"/>
<dbReference type="GO" id="GO:0005886">
    <property type="term" value="C:plasma membrane"/>
    <property type="evidence" value="ECO:0007669"/>
    <property type="project" value="UniProtKB-SubCell"/>
</dbReference>
<keyword evidence="15" id="KW-1185">Reference proteome</keyword>
<keyword evidence="4" id="KW-0378">Hydrolase</keyword>
<dbReference type="PROSITE" id="PS50893">
    <property type="entry name" value="ABC_TRANSPORTER_2"/>
    <property type="match status" value="1"/>
</dbReference>
<dbReference type="GO" id="GO:0016887">
    <property type="term" value="F:ATP hydrolysis activity"/>
    <property type="evidence" value="ECO:0007669"/>
    <property type="project" value="InterPro"/>
</dbReference>
<dbReference type="GO" id="GO:0008234">
    <property type="term" value="F:cysteine-type peptidase activity"/>
    <property type="evidence" value="ECO:0007669"/>
    <property type="project" value="UniProtKB-KW"/>
</dbReference>
<dbReference type="InterPro" id="IPR027417">
    <property type="entry name" value="P-loop_NTPase"/>
</dbReference>
<evidence type="ECO:0000256" key="6">
    <source>
        <dbReference type="ARBA" id="ARBA00022927"/>
    </source>
</evidence>
<feature type="transmembrane region" description="Helical" evidence="10">
    <location>
        <begin position="395"/>
        <end position="416"/>
    </location>
</feature>
<dbReference type="PROSITE" id="PS50929">
    <property type="entry name" value="ABC_TM1F"/>
    <property type="match status" value="1"/>
</dbReference>
<dbReference type="EMBL" id="JQBL01000028">
    <property type="protein sequence ID" value="KRN48843.1"/>
    <property type="molecule type" value="Genomic_DNA"/>
</dbReference>
<evidence type="ECO:0000256" key="9">
    <source>
        <dbReference type="ARBA" id="ARBA00043264"/>
    </source>
</evidence>
<dbReference type="GO" id="GO:0140359">
    <property type="term" value="F:ABC-type transporter activity"/>
    <property type="evidence" value="ECO:0007669"/>
    <property type="project" value="InterPro"/>
</dbReference>
<evidence type="ECO:0000256" key="10">
    <source>
        <dbReference type="SAM" id="Phobius"/>
    </source>
</evidence>
<keyword evidence="4" id="KW-0788">Thiol protease</keyword>
<dbReference type="InterPro" id="IPR011527">
    <property type="entry name" value="ABC1_TM_dom"/>
</dbReference>
<accession>A0A0R2H919</accession>
<feature type="transmembrane region" description="Helical" evidence="10">
    <location>
        <begin position="296"/>
        <end position="324"/>
    </location>
</feature>
<dbReference type="PANTHER" id="PTHR24221">
    <property type="entry name" value="ATP-BINDING CASSETTE SUB-FAMILY B"/>
    <property type="match status" value="1"/>
</dbReference>
<organism evidence="14 15">
    <name type="scientific">Kandleria vitulina DSM 20405</name>
    <dbReference type="NCBI Taxonomy" id="1410657"/>
    <lineage>
        <taxon>Bacteria</taxon>
        <taxon>Bacillati</taxon>
        <taxon>Bacillota</taxon>
        <taxon>Erysipelotrichia</taxon>
        <taxon>Erysipelotrichales</taxon>
        <taxon>Coprobacillaceae</taxon>
        <taxon>Kandleria</taxon>
    </lineage>
</organism>
<dbReference type="InterPro" id="IPR003593">
    <property type="entry name" value="AAA+_ATPase"/>
</dbReference>
<sequence length="677" mass="78638">MNTWVGGITMKKKYPIYLQDDATSCGVYCIKMILKYYGIEEDAITMKKKARVDASGTTIKGLIETLKSYHIEATAYHASLEDIEKKLSMPCILHFVIKDQGHFVVLYEIKGDSYIIGDPAKGISVYNKEDLKALYSERVIHIKHIGRYYHYEDYQFKTFFKQLRSLYKKTIRVIVKYSVLISIFTYLVSYLYSMMIDMLKRNTPLFISGAIIGTYAFMAVIKELMRYFNMKKGIYLRRSIDKDCVYSCIRNVMNLPEDAFYYSIGMIHDKLFDLYTLSEECVQICCIMYSDTIMLILLLIGLSVISPILTLVSVISLFVIGIYVKMKNTSLLESYKASLHAHNDNSEALFDYLQLRRVAKCFMGSIKWLKRYEHYYEQDQSLRQDYEEDQMAMSLSLNMMMVLSQIGILSLGLWFYKMKVITMGILMMYIIVNGQLVEPLVRIASVWSSYKQCQLLYERYKEFMGKEEMGSEHLDRVQEITLSNVSFSYGYGEYVIKHRDLKIDHSLFMFGKTGCGKSTLLKLMAGFDRHYSGEIFINDLSLRKIYLPSLMKHVLYVDNKEAFMNGTLYENLMCEDLSLIKEVFQVLGCDYLTKLSMPIKQDGRPFSRGEATLVILARALLKNADVYLLDELFSGLEIEQAKSLIERIKAYKKQAIFVIVTHQRNLMNSDDDYVIIE</sequence>
<dbReference type="GO" id="GO:0006508">
    <property type="term" value="P:proteolysis"/>
    <property type="evidence" value="ECO:0007669"/>
    <property type="project" value="InterPro"/>
</dbReference>
<evidence type="ECO:0000259" key="11">
    <source>
        <dbReference type="PROSITE" id="PS50893"/>
    </source>
</evidence>
<comment type="caution">
    <text evidence="14">The sequence shown here is derived from an EMBL/GenBank/DDBJ whole genome shotgun (WGS) entry which is preliminary data.</text>
</comment>
<dbReference type="InterPro" id="IPR005074">
    <property type="entry name" value="Peptidase_C39"/>
</dbReference>
<dbReference type="Pfam" id="PF03412">
    <property type="entry name" value="Peptidase_C39"/>
    <property type="match status" value="1"/>
</dbReference>
<keyword evidence="4" id="KW-0645">Protease</keyword>
<evidence type="ECO:0000313" key="14">
    <source>
        <dbReference type="EMBL" id="KRN48843.1"/>
    </source>
</evidence>
<dbReference type="SMART" id="SM00382">
    <property type="entry name" value="AAA"/>
    <property type="match status" value="1"/>
</dbReference>
<gene>
    <name evidence="14" type="ORF">IV49_GL001051</name>
</gene>
<feature type="transmembrane region" description="Helical" evidence="10">
    <location>
        <begin position="204"/>
        <end position="221"/>
    </location>
</feature>
<dbReference type="SUPFAM" id="SSF90123">
    <property type="entry name" value="ABC transporter transmembrane region"/>
    <property type="match status" value="1"/>
</dbReference>
<dbReference type="InterPro" id="IPR036640">
    <property type="entry name" value="ABC1_TM_sf"/>
</dbReference>
<dbReference type="GO" id="GO:0034040">
    <property type="term" value="F:ATPase-coupled lipid transmembrane transporter activity"/>
    <property type="evidence" value="ECO:0007669"/>
    <property type="project" value="TreeGrafter"/>
</dbReference>
<evidence type="ECO:0000256" key="8">
    <source>
        <dbReference type="ARBA" id="ARBA00023136"/>
    </source>
</evidence>
<keyword evidence="7 10" id="KW-1133">Transmembrane helix</keyword>
<dbReference type="Proteomes" id="UP000051841">
    <property type="component" value="Unassembled WGS sequence"/>
</dbReference>